<dbReference type="InterPro" id="IPR036770">
    <property type="entry name" value="Ankyrin_rpt-contain_sf"/>
</dbReference>
<dbReference type="PANTHER" id="PTHR43358">
    <property type="entry name" value="ALPHA/BETA-HYDROLASE"/>
    <property type="match status" value="1"/>
</dbReference>
<feature type="repeat" description="ANK" evidence="1">
    <location>
        <begin position="33"/>
        <end position="56"/>
    </location>
</feature>
<dbReference type="AlphaFoldDB" id="G0USH0"/>
<protein>
    <recommendedName>
        <fullName evidence="4">AB hydrolase-1 domain-containing protein</fullName>
    </recommendedName>
</protein>
<organism evidence="5">
    <name type="scientific">Trypanosoma congolense (strain IL3000)</name>
    <dbReference type="NCBI Taxonomy" id="1068625"/>
    <lineage>
        <taxon>Eukaryota</taxon>
        <taxon>Discoba</taxon>
        <taxon>Euglenozoa</taxon>
        <taxon>Kinetoplastea</taxon>
        <taxon>Metakinetoplastina</taxon>
        <taxon>Trypanosomatida</taxon>
        <taxon>Trypanosomatidae</taxon>
        <taxon>Trypanosoma</taxon>
        <taxon>Nannomonas</taxon>
    </lineage>
</organism>
<dbReference type="Pfam" id="PF12796">
    <property type="entry name" value="Ank_2"/>
    <property type="match status" value="1"/>
</dbReference>
<feature type="repeat" description="ANK" evidence="1">
    <location>
        <begin position="1"/>
        <end position="32"/>
    </location>
</feature>
<feature type="coiled-coil region" evidence="2">
    <location>
        <begin position="90"/>
        <end position="119"/>
    </location>
</feature>
<dbReference type="EMBL" id="HE575321">
    <property type="protein sequence ID" value="CCC92333.1"/>
    <property type="molecule type" value="Genomic_DNA"/>
</dbReference>
<sequence length="487" mass="55207">MTALHAAAEAGDVKALLKLGKNKDLDINAVDDKGRTPLHIAAELGNMEFVRMLVRKFPTLDTTIVDKNNLTAVQRAPKDLQQEVRLLLSVKEASAIERNMNKKNRREEKEEEENVYKDNDVEGSEMVNPRVLRKVVACLVFPFIILIFINGPVFALQYIAVTLAFYFVVVGFFATELTIKPPWYHHHPNCATLTVHDCPDYWNGCIHNPLVDLGLQYEDVSFSSTDNYTLRGWYVPAPKEKSRGVGVVLVHGGGRDRRAWLRHVPFLHNAGYSCLLFDFREHGLSDGNMRGFTYGMKERFDVVAACQFMRSAYGYEFICAMGTSVGGSSAIMAAAIDKTIDLIVAENAILTCAALQDQQIVDLIGGYFSRRAYSTFFFNLFRRTASFWLNFRIGNKPSKHCQALHCIAKLSPRPVLLMHGTADDLVPFRHSQKLYEVASEPKELYLAEGAFHCGLYNTHREEYEEKVLSFLERYGPKRLPCREDKEM</sequence>
<feature type="domain" description="AB hydrolase-1" evidence="4">
    <location>
        <begin position="247"/>
        <end position="448"/>
    </location>
</feature>
<dbReference type="Pfam" id="PF12697">
    <property type="entry name" value="Abhydrolase_6"/>
    <property type="match status" value="1"/>
</dbReference>
<dbReference type="SMART" id="SM00248">
    <property type="entry name" value="ANK"/>
    <property type="match status" value="2"/>
</dbReference>
<feature type="transmembrane region" description="Helical" evidence="3">
    <location>
        <begin position="155"/>
        <end position="174"/>
    </location>
</feature>
<keyword evidence="1" id="KW-0040">ANK repeat</keyword>
<dbReference type="InterPro" id="IPR000073">
    <property type="entry name" value="AB_hydrolase_1"/>
</dbReference>
<dbReference type="PROSITE" id="PS50297">
    <property type="entry name" value="ANK_REP_REGION"/>
    <property type="match status" value="1"/>
</dbReference>
<gene>
    <name evidence="5" type="ORF">TCIL3000_8_5550</name>
</gene>
<keyword evidence="2" id="KW-0175">Coiled coil</keyword>
<dbReference type="Gene3D" id="3.40.50.1820">
    <property type="entry name" value="alpha/beta hydrolase"/>
    <property type="match status" value="1"/>
</dbReference>
<dbReference type="InterPro" id="IPR029058">
    <property type="entry name" value="AB_hydrolase_fold"/>
</dbReference>
<accession>G0USH0</accession>
<keyword evidence="3" id="KW-0472">Membrane</keyword>
<dbReference type="PANTHER" id="PTHR43358:SF4">
    <property type="entry name" value="ALPHA_BETA HYDROLASE FOLD-1 DOMAIN-CONTAINING PROTEIN"/>
    <property type="match status" value="1"/>
</dbReference>
<dbReference type="InterPro" id="IPR002110">
    <property type="entry name" value="Ankyrin_rpt"/>
</dbReference>
<name>G0USH0_TRYCI</name>
<evidence type="ECO:0000256" key="3">
    <source>
        <dbReference type="SAM" id="Phobius"/>
    </source>
</evidence>
<dbReference type="Gene3D" id="1.25.40.20">
    <property type="entry name" value="Ankyrin repeat-containing domain"/>
    <property type="match status" value="1"/>
</dbReference>
<evidence type="ECO:0000259" key="4">
    <source>
        <dbReference type="Pfam" id="PF12697"/>
    </source>
</evidence>
<dbReference type="PROSITE" id="PS50088">
    <property type="entry name" value="ANK_REPEAT"/>
    <property type="match status" value="2"/>
</dbReference>
<proteinExistence type="predicted"/>
<dbReference type="VEuPathDB" id="TriTrypDB:TcIL3000_8_5550"/>
<evidence type="ECO:0000256" key="1">
    <source>
        <dbReference type="PROSITE-ProRule" id="PRU00023"/>
    </source>
</evidence>
<reference evidence="5" key="1">
    <citation type="journal article" date="2012" name="Proc. Natl. Acad. Sci. U.S.A.">
        <title>Antigenic diversity is generated by distinct evolutionary mechanisms in African trypanosome species.</title>
        <authorList>
            <person name="Jackson A.P."/>
            <person name="Berry A."/>
            <person name="Aslett M."/>
            <person name="Allison H.C."/>
            <person name="Burton P."/>
            <person name="Vavrova-Anderson J."/>
            <person name="Brown R."/>
            <person name="Browne H."/>
            <person name="Corton N."/>
            <person name="Hauser H."/>
            <person name="Gamble J."/>
            <person name="Gilderthorp R."/>
            <person name="Marcello L."/>
            <person name="McQuillan J."/>
            <person name="Otto T.D."/>
            <person name="Quail M.A."/>
            <person name="Sanders M.J."/>
            <person name="van Tonder A."/>
            <person name="Ginger M.L."/>
            <person name="Field M.C."/>
            <person name="Barry J.D."/>
            <person name="Hertz-Fowler C."/>
            <person name="Berriman M."/>
        </authorList>
    </citation>
    <scope>NUCLEOTIDE SEQUENCE</scope>
    <source>
        <strain evidence="5">IL3000</strain>
    </source>
</reference>
<dbReference type="SUPFAM" id="SSF48403">
    <property type="entry name" value="Ankyrin repeat"/>
    <property type="match status" value="1"/>
</dbReference>
<evidence type="ECO:0000313" key="5">
    <source>
        <dbReference type="EMBL" id="CCC92333.1"/>
    </source>
</evidence>
<evidence type="ECO:0000256" key="2">
    <source>
        <dbReference type="SAM" id="Coils"/>
    </source>
</evidence>
<dbReference type="InterPro" id="IPR052920">
    <property type="entry name" value="DNA-binding_regulatory"/>
</dbReference>
<dbReference type="SUPFAM" id="SSF53474">
    <property type="entry name" value="alpha/beta-Hydrolases"/>
    <property type="match status" value="1"/>
</dbReference>
<keyword evidence="3" id="KW-1133">Transmembrane helix</keyword>
<keyword evidence="3" id="KW-0812">Transmembrane</keyword>